<protein>
    <recommendedName>
        <fullName evidence="1">Protein-arginine deiminase C-terminal domain-containing protein</fullName>
    </recommendedName>
</protein>
<feature type="non-terminal residue" evidence="2">
    <location>
        <position position="1"/>
    </location>
</feature>
<dbReference type="AlphaFoldDB" id="A0A382QRV9"/>
<dbReference type="Gene3D" id="3.75.10.10">
    <property type="entry name" value="L-arginine/glycine Amidinotransferase, Chain A"/>
    <property type="match status" value="1"/>
</dbReference>
<dbReference type="SUPFAM" id="SSF55909">
    <property type="entry name" value="Pentein"/>
    <property type="match status" value="1"/>
</dbReference>
<evidence type="ECO:0000313" key="2">
    <source>
        <dbReference type="EMBL" id="SVC87615.1"/>
    </source>
</evidence>
<dbReference type="EMBL" id="UINC01116105">
    <property type="protein sequence ID" value="SVC87615.1"/>
    <property type="molecule type" value="Genomic_DNA"/>
</dbReference>
<organism evidence="2">
    <name type="scientific">marine metagenome</name>
    <dbReference type="NCBI Taxonomy" id="408172"/>
    <lineage>
        <taxon>unclassified sequences</taxon>
        <taxon>metagenomes</taxon>
        <taxon>ecological metagenomes</taxon>
    </lineage>
</organism>
<feature type="domain" description="Protein-arginine deiminase C-terminal" evidence="1">
    <location>
        <begin position="7"/>
        <end position="156"/>
    </location>
</feature>
<dbReference type="Pfam" id="PF03068">
    <property type="entry name" value="PAD"/>
    <property type="match status" value="1"/>
</dbReference>
<dbReference type="GO" id="GO:0004668">
    <property type="term" value="F:protein-arginine deiminase activity"/>
    <property type="evidence" value="ECO:0007669"/>
    <property type="project" value="InterPro"/>
</dbReference>
<dbReference type="PANTHER" id="PTHR10837">
    <property type="entry name" value="PEPTIDYLARGININE DEIMINASE"/>
    <property type="match status" value="1"/>
</dbReference>
<dbReference type="InterPro" id="IPR004303">
    <property type="entry name" value="PAD"/>
</dbReference>
<dbReference type="PANTHER" id="PTHR10837:SF8">
    <property type="entry name" value="PROTEIN-ARGININE DEIMINASE"/>
    <property type="match status" value="1"/>
</dbReference>
<sequence>SLVFEGRDAETTVSEILANDDLMNYQDLAQARIDSVRETLKVSAGLTDGDFVEVPVLYEYIVEGGGWGSNGVDMAVAYNPGIQNLVIADTTLFIPDPEGPKRNGLDVWQEQTRESLSGLGFELHFVDVFRSYHEQFGEAHCGTNLERTPSMTPWWEM</sequence>
<evidence type="ECO:0000259" key="1">
    <source>
        <dbReference type="Pfam" id="PF03068"/>
    </source>
</evidence>
<accession>A0A382QRV9</accession>
<name>A0A382QRV9_9ZZZZ</name>
<reference evidence="2" key="1">
    <citation type="submission" date="2018-05" db="EMBL/GenBank/DDBJ databases">
        <authorList>
            <person name="Lanie J.A."/>
            <person name="Ng W.-L."/>
            <person name="Kazmierczak K.M."/>
            <person name="Andrzejewski T.M."/>
            <person name="Davidsen T.M."/>
            <person name="Wayne K.J."/>
            <person name="Tettelin H."/>
            <person name="Glass J.I."/>
            <person name="Rusch D."/>
            <person name="Podicherti R."/>
            <person name="Tsui H.-C.T."/>
            <person name="Winkler M.E."/>
        </authorList>
    </citation>
    <scope>NUCLEOTIDE SEQUENCE</scope>
</reference>
<dbReference type="GO" id="GO:0005737">
    <property type="term" value="C:cytoplasm"/>
    <property type="evidence" value="ECO:0007669"/>
    <property type="project" value="InterPro"/>
</dbReference>
<gene>
    <name evidence="2" type="ORF">METZ01_LOCUS340469</name>
</gene>
<dbReference type="InterPro" id="IPR013530">
    <property type="entry name" value="PAD_C"/>
</dbReference>
<dbReference type="GO" id="GO:0005509">
    <property type="term" value="F:calcium ion binding"/>
    <property type="evidence" value="ECO:0007669"/>
    <property type="project" value="InterPro"/>
</dbReference>
<proteinExistence type="predicted"/>